<name>A0A8S5RDX5_9VIRU</name>
<reference evidence="1" key="1">
    <citation type="journal article" date="2021" name="Proc. Natl. Acad. Sci. U.S.A.">
        <title>A Catalog of Tens of Thousands of Viruses from Human Metagenomes Reveals Hidden Associations with Chronic Diseases.</title>
        <authorList>
            <person name="Tisza M.J."/>
            <person name="Buck C.B."/>
        </authorList>
    </citation>
    <scope>NUCLEOTIDE SEQUENCE</scope>
    <source>
        <strain evidence="1">CtkyY8</strain>
    </source>
</reference>
<protein>
    <submittedName>
        <fullName evidence="1">Uncharacterized protein</fullName>
    </submittedName>
</protein>
<proteinExistence type="predicted"/>
<organism evidence="1">
    <name type="scientific">virus sp. ctkyY8</name>
    <dbReference type="NCBI Taxonomy" id="2827995"/>
    <lineage>
        <taxon>Viruses</taxon>
    </lineage>
</organism>
<accession>A0A8S5RDX5</accession>
<evidence type="ECO:0000313" key="1">
    <source>
        <dbReference type="EMBL" id="DAE29606.1"/>
    </source>
</evidence>
<dbReference type="EMBL" id="BK059095">
    <property type="protein sequence ID" value="DAE29606.1"/>
    <property type="molecule type" value="Genomic_DNA"/>
</dbReference>
<sequence length="35" mass="4021">MLTYTQSLIIGSLQQKELQMILVMDFGQSRNDCKS</sequence>